<evidence type="ECO:0000256" key="1">
    <source>
        <dbReference type="ARBA" id="ARBA00004196"/>
    </source>
</evidence>
<feature type="transmembrane region" description="Helical" evidence="5">
    <location>
        <begin position="167"/>
        <end position="190"/>
    </location>
</feature>
<dbReference type="NCBIfam" id="TIGR01730">
    <property type="entry name" value="RND_mfp"/>
    <property type="match status" value="1"/>
</dbReference>
<comment type="similarity">
    <text evidence="2">Belongs to the membrane fusion protein (MFP) (TC 8.A.1) family.</text>
</comment>
<dbReference type="OrthoDB" id="9806939at2"/>
<dbReference type="GO" id="GO:0016020">
    <property type="term" value="C:membrane"/>
    <property type="evidence" value="ECO:0007669"/>
    <property type="project" value="InterPro"/>
</dbReference>
<sequence length="741" mass="83030">MDSQNLLEKSGKDTDRAAKAFSRPPLIRSEIDGKDIRLVGKGEQLDVTLDGKVLTSIAQWQYTVLNGLVGHGGDTIEGVQELVQDRYGISVVADDLAKFFRKLDAFELIDADERLRRPLVVKLLSDEAGEDPVKAAKTKSVGTVKAERKPGFAVLRPTFILRMLRPFFWIAKLAMFFLPPLLVVAAFDTYTHWDAILTSYTAYSRNEDLFLTLFLGLFSVNFFATAVHACAAYEMGVTVEAIVLRRVFGILPRLAVRLDDTEKLSRRQAMWMHGATLAARLYVGVVAVLLYSSSQHFGVAVNEIALTIAVIAFLSFLLTACPFYRGSGYYLMAEFLDEPNLRPKAFKALFNLWNRTRYQNSDPQILIAFALVSIAYSLIVVGLAFLLFGKRFAASLGPDGLILIAALVCAFLWKTGKQLQKTNEFYWKNYRFERWRDKTLPSQAQRDIADRSRVTFWRAVKMMALAGLVIVMLQNYTYRPSGPVTMLPQALSELSTDQEGIVSEVFFAGGETLKKGTVVAKLSTADLEAQLRIREAELSEAKIKYDFAKLRCDRNQSLFDAKSISEVQLQEALSECAEAEAERQIVLAEIDRLNYRIERASFKMPYDGQLGSLYLRERLGTFLDEGAPIASVRDTSAFRVRMKLREVDLALVEEGAPIEVRVYAYPDEVFWGVVESIDPDVASTDRGQLIEMVGSIDNSSGLLRSGLTGVAKTAGTEMPIWRIVTQGIYRFVIIDLWARLP</sequence>
<name>A0A0N7LZT6_9RHOB</name>
<evidence type="ECO:0000256" key="5">
    <source>
        <dbReference type="SAM" id="Phobius"/>
    </source>
</evidence>
<feature type="transmembrane region" description="Helical" evidence="5">
    <location>
        <begin position="459"/>
        <end position="478"/>
    </location>
</feature>
<organism evidence="7 8">
    <name type="scientific">Tritonibacter multivorans</name>
    <dbReference type="NCBI Taxonomy" id="928856"/>
    <lineage>
        <taxon>Bacteria</taxon>
        <taxon>Pseudomonadati</taxon>
        <taxon>Pseudomonadota</taxon>
        <taxon>Alphaproteobacteria</taxon>
        <taxon>Rhodobacterales</taxon>
        <taxon>Paracoccaceae</taxon>
        <taxon>Tritonibacter</taxon>
    </lineage>
</organism>
<proteinExistence type="inferred from homology"/>
<keyword evidence="5" id="KW-0472">Membrane</keyword>
<evidence type="ECO:0000256" key="4">
    <source>
        <dbReference type="SAM" id="Coils"/>
    </source>
</evidence>
<dbReference type="STRING" id="928856.SAMN04488049_108119"/>
<evidence type="ECO:0000256" key="2">
    <source>
        <dbReference type="ARBA" id="ARBA00009477"/>
    </source>
</evidence>
<feature type="transmembrane region" description="Helical" evidence="5">
    <location>
        <begin position="271"/>
        <end position="292"/>
    </location>
</feature>
<keyword evidence="3 4" id="KW-0175">Coiled coil</keyword>
<feature type="transmembrane region" description="Helical" evidence="5">
    <location>
        <begin position="365"/>
        <end position="386"/>
    </location>
</feature>
<feature type="transmembrane region" description="Helical" evidence="5">
    <location>
        <begin position="392"/>
        <end position="413"/>
    </location>
</feature>
<protein>
    <submittedName>
        <fullName evidence="7">Multidrug resistance protein MdtN</fullName>
    </submittedName>
</protein>
<dbReference type="EMBL" id="CYSD01000031">
    <property type="protein sequence ID" value="CUH78569.1"/>
    <property type="molecule type" value="Genomic_DNA"/>
</dbReference>
<dbReference type="RefSeq" id="WP_058290007.1">
    <property type="nucleotide sequence ID" value="NZ_CYSD01000031.1"/>
</dbReference>
<dbReference type="GO" id="GO:0030313">
    <property type="term" value="C:cell envelope"/>
    <property type="evidence" value="ECO:0007669"/>
    <property type="project" value="UniProtKB-SubCell"/>
</dbReference>
<keyword evidence="5" id="KW-1133">Transmembrane helix</keyword>
<gene>
    <name evidence="7" type="ORF">TRM7557_01948</name>
</gene>
<dbReference type="PANTHER" id="PTHR32347">
    <property type="entry name" value="EFFLUX SYSTEM COMPONENT YKNX-RELATED"/>
    <property type="match status" value="1"/>
</dbReference>
<dbReference type="Proteomes" id="UP000052022">
    <property type="component" value="Unassembled WGS sequence"/>
</dbReference>
<dbReference type="InterPro" id="IPR006143">
    <property type="entry name" value="RND_pump_MFP"/>
</dbReference>
<feature type="coiled-coil region" evidence="4">
    <location>
        <begin position="524"/>
        <end position="596"/>
    </location>
</feature>
<dbReference type="InterPro" id="IPR050465">
    <property type="entry name" value="UPF0194_transport"/>
</dbReference>
<dbReference type="Gene3D" id="1.10.287.470">
    <property type="entry name" value="Helix hairpin bin"/>
    <property type="match status" value="1"/>
</dbReference>
<accession>A0A0N7LZT6</accession>
<dbReference type="PANTHER" id="PTHR32347:SF23">
    <property type="entry name" value="BLL5650 PROTEIN"/>
    <property type="match status" value="1"/>
</dbReference>
<feature type="transmembrane region" description="Helical" evidence="5">
    <location>
        <begin position="304"/>
        <end position="324"/>
    </location>
</feature>
<dbReference type="GO" id="GO:0022857">
    <property type="term" value="F:transmembrane transporter activity"/>
    <property type="evidence" value="ECO:0007669"/>
    <property type="project" value="InterPro"/>
</dbReference>
<evidence type="ECO:0000259" key="6">
    <source>
        <dbReference type="Pfam" id="PF25954"/>
    </source>
</evidence>
<feature type="domain" description="CusB-like beta-barrel" evidence="6">
    <location>
        <begin position="642"/>
        <end position="713"/>
    </location>
</feature>
<evidence type="ECO:0000313" key="7">
    <source>
        <dbReference type="EMBL" id="CUH78569.1"/>
    </source>
</evidence>
<reference evidence="7 8" key="1">
    <citation type="submission" date="2015-09" db="EMBL/GenBank/DDBJ databases">
        <authorList>
            <consortium name="Swine Surveillance"/>
        </authorList>
    </citation>
    <scope>NUCLEOTIDE SEQUENCE [LARGE SCALE GENOMIC DNA]</scope>
    <source>
        <strain evidence="7 8">CECT 7557</strain>
    </source>
</reference>
<dbReference type="Pfam" id="PF25954">
    <property type="entry name" value="Beta-barrel_RND_2"/>
    <property type="match status" value="1"/>
</dbReference>
<feature type="transmembrane region" description="Helical" evidence="5">
    <location>
        <begin position="210"/>
        <end position="233"/>
    </location>
</feature>
<keyword evidence="5" id="KW-0812">Transmembrane</keyword>
<dbReference type="SUPFAM" id="SSF111369">
    <property type="entry name" value="HlyD-like secretion proteins"/>
    <property type="match status" value="1"/>
</dbReference>
<comment type="subcellular location">
    <subcellularLocation>
        <location evidence="1">Cell envelope</location>
    </subcellularLocation>
</comment>
<dbReference type="Gene3D" id="2.40.30.170">
    <property type="match status" value="1"/>
</dbReference>
<evidence type="ECO:0000313" key="8">
    <source>
        <dbReference type="Proteomes" id="UP000052022"/>
    </source>
</evidence>
<dbReference type="AlphaFoldDB" id="A0A0N7LZT6"/>
<evidence type="ECO:0000256" key="3">
    <source>
        <dbReference type="ARBA" id="ARBA00023054"/>
    </source>
</evidence>
<keyword evidence="8" id="KW-1185">Reference proteome</keyword>
<dbReference type="InterPro" id="IPR058792">
    <property type="entry name" value="Beta-barrel_RND_2"/>
</dbReference>